<dbReference type="PANTHER" id="PTHR13318">
    <property type="entry name" value="PARTNER OF PAIRED, ISOFORM B-RELATED"/>
    <property type="match status" value="1"/>
</dbReference>
<dbReference type="InterPro" id="IPR032675">
    <property type="entry name" value="LRR_dom_sf"/>
</dbReference>
<evidence type="ECO:0000313" key="6">
    <source>
        <dbReference type="EMBL" id="KAI1727882.1"/>
    </source>
</evidence>
<feature type="domain" description="F-box" evidence="5">
    <location>
        <begin position="264"/>
        <end position="308"/>
    </location>
</feature>
<dbReference type="SMART" id="SM00360">
    <property type="entry name" value="RRM"/>
    <property type="match status" value="1"/>
</dbReference>
<dbReference type="GO" id="GO:0031146">
    <property type="term" value="P:SCF-dependent proteasomal ubiquitin-dependent protein catabolic process"/>
    <property type="evidence" value="ECO:0007669"/>
    <property type="project" value="TreeGrafter"/>
</dbReference>
<keyword evidence="7" id="KW-1185">Reference proteome</keyword>
<dbReference type="EMBL" id="JAKKPZ010000001">
    <property type="protein sequence ID" value="KAI1727882.1"/>
    <property type="molecule type" value="Genomic_DNA"/>
</dbReference>
<organism evidence="6 7">
    <name type="scientific">Ditylenchus destructor</name>
    <dbReference type="NCBI Taxonomy" id="166010"/>
    <lineage>
        <taxon>Eukaryota</taxon>
        <taxon>Metazoa</taxon>
        <taxon>Ecdysozoa</taxon>
        <taxon>Nematoda</taxon>
        <taxon>Chromadorea</taxon>
        <taxon>Rhabditida</taxon>
        <taxon>Tylenchina</taxon>
        <taxon>Tylenchomorpha</taxon>
        <taxon>Sphaerularioidea</taxon>
        <taxon>Anguinidae</taxon>
        <taxon>Anguininae</taxon>
        <taxon>Ditylenchus</taxon>
    </lineage>
</organism>
<sequence>MNESAPNYARPQAMFKSLRRLHGHNLEHQGEKVGRSAPDHMIGSPPSVARKLSVGRLRRTWSHSAVEFMKYRRLLPMLVADEHDAGSAFDDFNMHDPRSSLTSRPNKGDERKITVSNVSGRATRSQIQSFFTKFGKVHSCHIPVEDRRQTMYATLPKNPKKSCTVTITFKSEEGALRAKLGNAEELIFYGQQMSVSSYVSSGRRRTTSTTDSGAFHIGDSCQKHSTVAGPSSHAEEGKLSRSSSAASISSSGTLCSIGTPCAPCILLDEMPPRVLQRIFCFLNPIDRICLERVNKSWLEAAAKAWTQCESLSLANEISDSGDANTLFNSTNPLRNIHLRAFLRRCGPHLQVLNLSGVVNLLDDGAIEEIAQQCHSLVELDLSGVNASPTALRSLSEQLPHLKRVSYRGMRNFDERHFWSVFKSNARSIRFVDLRGSIHLRGRCFKLFGTELEQVLLDGCRKVDDEVVEDMCTRFNSLKVLRLDGCELLSDESISLISRHLTELTKLSLGGDRFTKMTPGALVDLARLKSLRWLSFNYNPMISGKFIEAIVKGIPNLQGLSIGFAEDSLIDSKSLLKLCDLKELVELDVSGLSAVNNTFFKALCSSCHKLSKLAARSCIYLGDEGVESIAQSNLPDLENVDLSGCILVTCKSIQALVNAYKVTTNGQQITLVVGGTVCEPNQIRGAIGGPAKCLSRIYVDFSDNSAMNLNYMKDFFALSKTYLGDVEDNFEHEQEGIEDEFGLLSAHRSFIADALNTEDDSPTVDDKSVLEWAQKEAAQLGLIGSQESSK</sequence>
<feature type="region of interest" description="Disordered" evidence="3">
    <location>
        <begin position="88"/>
        <end position="110"/>
    </location>
</feature>
<feature type="region of interest" description="Disordered" evidence="3">
    <location>
        <begin position="223"/>
        <end position="242"/>
    </location>
</feature>
<name>A0AAD4RCN8_9BILA</name>
<dbReference type="AlphaFoldDB" id="A0AAD4RCN8"/>
<dbReference type="InterPro" id="IPR006553">
    <property type="entry name" value="Leu-rich_rpt_Cys-con_subtyp"/>
</dbReference>
<dbReference type="Gene3D" id="3.30.70.330">
    <property type="match status" value="1"/>
</dbReference>
<dbReference type="SUPFAM" id="SSF81383">
    <property type="entry name" value="F-box domain"/>
    <property type="match status" value="1"/>
</dbReference>
<dbReference type="PROSITE" id="PS50181">
    <property type="entry name" value="FBOX"/>
    <property type="match status" value="1"/>
</dbReference>
<keyword evidence="2" id="KW-0694">RNA-binding</keyword>
<reference evidence="6" key="1">
    <citation type="submission" date="2022-01" db="EMBL/GenBank/DDBJ databases">
        <title>Genome Sequence Resource for Two Populations of Ditylenchus destructor, the Migratory Endoparasitic Phytonematode.</title>
        <authorList>
            <person name="Zhang H."/>
            <person name="Lin R."/>
            <person name="Xie B."/>
        </authorList>
    </citation>
    <scope>NUCLEOTIDE SEQUENCE</scope>
    <source>
        <strain evidence="6">BazhouSP</strain>
    </source>
</reference>
<gene>
    <name evidence="6" type="ORF">DdX_00020</name>
</gene>
<dbReference type="Proteomes" id="UP001201812">
    <property type="component" value="Unassembled WGS sequence"/>
</dbReference>
<evidence type="ECO:0000313" key="7">
    <source>
        <dbReference type="Proteomes" id="UP001201812"/>
    </source>
</evidence>
<dbReference type="SMART" id="SM00367">
    <property type="entry name" value="LRR_CC"/>
    <property type="match status" value="6"/>
</dbReference>
<dbReference type="InterPro" id="IPR000504">
    <property type="entry name" value="RRM_dom"/>
</dbReference>
<dbReference type="GO" id="GO:0019005">
    <property type="term" value="C:SCF ubiquitin ligase complex"/>
    <property type="evidence" value="ECO:0007669"/>
    <property type="project" value="TreeGrafter"/>
</dbReference>
<accession>A0AAD4RCN8</accession>
<dbReference type="InterPro" id="IPR001810">
    <property type="entry name" value="F-box_dom"/>
</dbReference>
<dbReference type="Pfam" id="PF00646">
    <property type="entry name" value="F-box"/>
    <property type="match status" value="1"/>
</dbReference>
<evidence type="ECO:0000259" key="5">
    <source>
        <dbReference type="PROSITE" id="PS50181"/>
    </source>
</evidence>
<dbReference type="SUPFAM" id="SSF52047">
    <property type="entry name" value="RNI-like"/>
    <property type="match status" value="1"/>
</dbReference>
<dbReference type="CDD" id="cd09917">
    <property type="entry name" value="F-box_SF"/>
    <property type="match status" value="1"/>
</dbReference>
<evidence type="ECO:0000259" key="4">
    <source>
        <dbReference type="PROSITE" id="PS50102"/>
    </source>
</evidence>
<feature type="domain" description="RRM" evidence="4">
    <location>
        <begin position="111"/>
        <end position="200"/>
    </location>
</feature>
<dbReference type="GO" id="GO:0003723">
    <property type="term" value="F:RNA binding"/>
    <property type="evidence" value="ECO:0007669"/>
    <property type="project" value="UniProtKB-UniRule"/>
</dbReference>
<dbReference type="InterPro" id="IPR012677">
    <property type="entry name" value="Nucleotide-bd_a/b_plait_sf"/>
</dbReference>
<evidence type="ECO:0000256" key="2">
    <source>
        <dbReference type="PROSITE-ProRule" id="PRU00176"/>
    </source>
</evidence>
<dbReference type="PANTHER" id="PTHR13318:SF105">
    <property type="entry name" value="F-BOX_LRR-REPEAT PROTEIN 3"/>
    <property type="match status" value="1"/>
</dbReference>
<proteinExistence type="predicted"/>
<dbReference type="InterPro" id="IPR035979">
    <property type="entry name" value="RBD_domain_sf"/>
</dbReference>
<protein>
    <submittedName>
        <fullName evidence="6">RNA-binding protein EEED8.10</fullName>
    </submittedName>
</protein>
<comment type="caution">
    <text evidence="6">The sequence shown here is derived from an EMBL/GenBank/DDBJ whole genome shotgun (WGS) entry which is preliminary data.</text>
</comment>
<evidence type="ECO:0000256" key="3">
    <source>
        <dbReference type="SAM" id="MobiDB-lite"/>
    </source>
</evidence>
<dbReference type="Gene3D" id="3.80.10.10">
    <property type="entry name" value="Ribonuclease Inhibitor"/>
    <property type="match status" value="2"/>
</dbReference>
<dbReference type="CDD" id="cd00590">
    <property type="entry name" value="RRM_SF"/>
    <property type="match status" value="1"/>
</dbReference>
<evidence type="ECO:0000256" key="1">
    <source>
        <dbReference type="ARBA" id="ARBA00022786"/>
    </source>
</evidence>
<dbReference type="SUPFAM" id="SSF54928">
    <property type="entry name" value="RNA-binding domain, RBD"/>
    <property type="match status" value="1"/>
</dbReference>
<keyword evidence="1" id="KW-0833">Ubl conjugation pathway</keyword>
<dbReference type="PROSITE" id="PS50102">
    <property type="entry name" value="RRM"/>
    <property type="match status" value="1"/>
</dbReference>
<dbReference type="InterPro" id="IPR036047">
    <property type="entry name" value="F-box-like_dom_sf"/>
</dbReference>